<feature type="signal peptide" evidence="1">
    <location>
        <begin position="1"/>
        <end position="21"/>
    </location>
</feature>
<dbReference type="STRING" id="1123402.SAMN02583745_01035"/>
<dbReference type="SUPFAM" id="SSF49373">
    <property type="entry name" value="Invasin/intimin cell-adhesion fragments"/>
    <property type="match status" value="1"/>
</dbReference>
<keyword evidence="1" id="KW-0732">Signal</keyword>
<dbReference type="OrthoDB" id="7063162at2"/>
<dbReference type="Pfam" id="PF05688">
    <property type="entry name" value="BIg21"/>
    <property type="match status" value="1"/>
</dbReference>
<feature type="domain" description="InvasinE Adhesion" evidence="3">
    <location>
        <begin position="552"/>
        <end position="684"/>
    </location>
</feature>
<dbReference type="InterPro" id="IPR008541">
    <property type="entry name" value="InvE_AD"/>
</dbReference>
<evidence type="ECO:0000259" key="2">
    <source>
        <dbReference type="Pfam" id="PF05688"/>
    </source>
</evidence>
<dbReference type="RefSeq" id="WP_093318352.1">
    <property type="nucleotide sequence ID" value="NZ_FOHV01000006.1"/>
</dbReference>
<keyword evidence="5" id="KW-1185">Reference proteome</keyword>
<reference evidence="5" key="1">
    <citation type="submission" date="2016-10" db="EMBL/GenBank/DDBJ databases">
        <authorList>
            <person name="Varghese N."/>
            <person name="Submissions S."/>
        </authorList>
    </citation>
    <scope>NUCLEOTIDE SEQUENCE [LARGE SCALE GENOMIC DNA]</scope>
    <source>
        <strain evidence="5">DSM 18579</strain>
    </source>
</reference>
<name>A0A1I0AU25_9GAMM</name>
<evidence type="ECO:0000256" key="1">
    <source>
        <dbReference type="SAM" id="SignalP"/>
    </source>
</evidence>
<dbReference type="InterPro" id="IPR008964">
    <property type="entry name" value="Invasin/intimin_cell_adhesion"/>
</dbReference>
<evidence type="ECO:0000313" key="4">
    <source>
        <dbReference type="EMBL" id="SES97063.1"/>
    </source>
</evidence>
<dbReference type="AlphaFoldDB" id="A0A1I0AU25"/>
<feature type="domain" description="Bacterial Immunoglobulin-like 21" evidence="2">
    <location>
        <begin position="454"/>
        <end position="549"/>
    </location>
</feature>
<accession>A0A1I0AU25</accession>
<dbReference type="Pfam" id="PF05689">
    <property type="entry name" value="InvE_AD"/>
    <property type="match status" value="1"/>
</dbReference>
<dbReference type="InterPro" id="IPR008542">
    <property type="entry name" value="BIg21"/>
</dbReference>
<evidence type="ECO:0000313" key="5">
    <source>
        <dbReference type="Proteomes" id="UP000242642"/>
    </source>
</evidence>
<gene>
    <name evidence="4" type="ORF">SAMN02583745_01035</name>
</gene>
<evidence type="ECO:0000259" key="3">
    <source>
        <dbReference type="Pfam" id="PF05689"/>
    </source>
</evidence>
<evidence type="ECO:0008006" key="6">
    <source>
        <dbReference type="Google" id="ProtNLM"/>
    </source>
</evidence>
<sequence>MKMNVLIVLFCTIIMTTNSHANWLSVSSNKSFGLLGHIPYQASIGAKLYQPTVFDAKGVAIPTVGAIVYIPTIFCEKSINQAYFRFADEDGDSCLTANHDLKWYKLNPISGEFDSVRSWDELEAIEINNDTHPGHILPSGFIPESQFTTGLVIPKDAAGYRIGFIYQPISNFGVPNEGTPIRVWDLGYFFGQDAPSKPGLVETHFTSHKIKPIDNLLANAGGVVFDPPSKPMIEDVTFNGYFLEGTQIALEYNFIPPNNGLEQKNYDDWSRIWWGKKGETLAIAKEEYLNGPVDAYSPVLTQENIGAISEVTILPIGKNIEDGYAVTGDFQTYEIEVPQKIGEFTFEAVDPNLTAIANGLESLPYIVTLKDTRSNPMINQRIEFVSNYPEGLSEQYIDTDSNGEGRILVSSKYTEIEVFAISPMNDQILKKVSFIGASLLDIQLPEDTAKINGSIDMTIVVRDKFRQSMPYMPVSINTIKSVNRQNVESFVKYLRFNGRPGSSAAHFTTDENGVLKITITEAYTLGRESTFQVSSHNALKTDSVKFTVLTSPDSQYAKNWGHMADRVTVDNLVFLRPKLSKEFPVETSDSIGFEIWGKYTFREAQLLCGDKLPTLSQLQTLYHAYPDSQLNTQLGWPIIKYGTGNSNFYWSQDKTANEVGFQALEFETGEIQGHLENEKLYVTCMQ</sequence>
<organism evidence="4 5">
    <name type="scientific">Thorsellia anophelis DSM 18579</name>
    <dbReference type="NCBI Taxonomy" id="1123402"/>
    <lineage>
        <taxon>Bacteria</taxon>
        <taxon>Pseudomonadati</taxon>
        <taxon>Pseudomonadota</taxon>
        <taxon>Gammaproteobacteria</taxon>
        <taxon>Enterobacterales</taxon>
        <taxon>Thorselliaceae</taxon>
        <taxon>Thorsellia</taxon>
    </lineage>
</organism>
<protein>
    <recommendedName>
        <fullName evidence="6">Big-1 domain-containing protein</fullName>
    </recommendedName>
</protein>
<dbReference type="EMBL" id="FOHV01000006">
    <property type="protein sequence ID" value="SES97063.1"/>
    <property type="molecule type" value="Genomic_DNA"/>
</dbReference>
<proteinExistence type="predicted"/>
<feature type="chain" id="PRO_5017377161" description="Big-1 domain-containing protein" evidence="1">
    <location>
        <begin position="22"/>
        <end position="686"/>
    </location>
</feature>
<dbReference type="Proteomes" id="UP000242642">
    <property type="component" value="Unassembled WGS sequence"/>
</dbReference>